<name>A0ABX4W8U4_VIBDI</name>
<dbReference type="Proteomes" id="UP000236547">
    <property type="component" value="Unassembled WGS sequence"/>
</dbReference>
<dbReference type="RefSeq" id="WP_102969336.1">
    <property type="nucleotide sequence ID" value="NZ_POSM01000032.1"/>
</dbReference>
<sequence>MAGLVEVSQWEDEIYQLETTDPVEGGPNGIDNKQAKQLANRTQFLKDKFDVTKNPNPLPQYPLSKNAQFQLYDPTRSYVVGDVCYTKDDATGAKAFWEWYSNVESLVGKDPLDPLNRQTGWTDETKPFYWTPFKKSRSGSTQWPWMSMTFPEGTLNVLGNSVPTAVFWRLAEALPEFVNAGTGMIDFPETGGEFFRILDQGRGVDSGRTFGSSQIDQIKTSGFLVRNDAGGSPLVSSSFGDCSISDAIGAITVSGEGIGQPQQSVTIGNGTDTHPKNLAFPILVEV</sequence>
<dbReference type="EMBL" id="POSM01000032">
    <property type="protein sequence ID" value="PNH99230.1"/>
    <property type="molecule type" value="Genomic_DNA"/>
</dbReference>
<reference evidence="1 2" key="1">
    <citation type="submission" date="2018-01" db="EMBL/GenBank/DDBJ databases">
        <title>Draft genome sequences of six Vibrio diazotrophicus strains isolated from deep-sea sediments of the Baltic Sea.</title>
        <authorList>
            <person name="Castillo D."/>
            <person name="Vandieken V."/>
            <person name="Chiang O."/>
            <person name="Middelboe M."/>
        </authorList>
    </citation>
    <scope>NUCLEOTIDE SEQUENCE [LARGE SCALE GENOMIC DNA]</scope>
    <source>
        <strain evidence="1 2">65.10M</strain>
    </source>
</reference>
<gene>
    <name evidence="1" type="ORF">C1O25_17920</name>
</gene>
<dbReference type="SUPFAM" id="SSF88874">
    <property type="entry name" value="Receptor-binding domain of short tail fibre protein gp12"/>
    <property type="match status" value="1"/>
</dbReference>
<keyword evidence="2" id="KW-1185">Reference proteome</keyword>
<evidence type="ECO:0000313" key="1">
    <source>
        <dbReference type="EMBL" id="PNH99230.1"/>
    </source>
</evidence>
<evidence type="ECO:0008006" key="3">
    <source>
        <dbReference type="Google" id="ProtNLM"/>
    </source>
</evidence>
<proteinExistence type="predicted"/>
<comment type="caution">
    <text evidence="1">The sequence shown here is derived from an EMBL/GenBank/DDBJ whole genome shotgun (WGS) entry which is preliminary data.</text>
</comment>
<accession>A0ABX4W8U4</accession>
<organism evidence="1 2">
    <name type="scientific">Vibrio diazotrophicus</name>
    <dbReference type="NCBI Taxonomy" id="685"/>
    <lineage>
        <taxon>Bacteria</taxon>
        <taxon>Pseudomonadati</taxon>
        <taxon>Pseudomonadota</taxon>
        <taxon>Gammaproteobacteria</taxon>
        <taxon>Vibrionales</taxon>
        <taxon>Vibrionaceae</taxon>
        <taxon>Vibrio</taxon>
    </lineage>
</organism>
<protein>
    <recommendedName>
        <fullName evidence="3">Tail fiber protein</fullName>
    </recommendedName>
</protein>
<evidence type="ECO:0000313" key="2">
    <source>
        <dbReference type="Proteomes" id="UP000236547"/>
    </source>
</evidence>